<keyword evidence="1 2" id="KW-0413">Isomerase</keyword>
<evidence type="ECO:0000256" key="1">
    <source>
        <dbReference type="ARBA" id="ARBA00023235"/>
    </source>
</evidence>
<dbReference type="Pfam" id="PF00121">
    <property type="entry name" value="TIM"/>
    <property type="match status" value="1"/>
</dbReference>
<gene>
    <name evidence="2" type="ORF">J2Z62_000033</name>
</gene>
<dbReference type="RefSeq" id="WP_256547707.1">
    <property type="nucleotide sequence ID" value="NZ_CP101809.1"/>
</dbReference>
<evidence type="ECO:0000313" key="2">
    <source>
        <dbReference type="EMBL" id="MDQ0513595.1"/>
    </source>
</evidence>
<organism evidence="2 3">
    <name type="scientific">Mycoplasmoides fastidiosum</name>
    <dbReference type="NCBI Taxonomy" id="92758"/>
    <lineage>
        <taxon>Bacteria</taxon>
        <taxon>Bacillati</taxon>
        <taxon>Mycoplasmatota</taxon>
        <taxon>Mycoplasmoidales</taxon>
        <taxon>Mycoplasmoidaceae</taxon>
        <taxon>Mycoplasmoides</taxon>
    </lineage>
</organism>
<keyword evidence="3" id="KW-1185">Reference proteome</keyword>
<dbReference type="PROSITE" id="PS51440">
    <property type="entry name" value="TIM_2"/>
    <property type="match status" value="1"/>
</dbReference>
<dbReference type="Proteomes" id="UP001240643">
    <property type="component" value="Unassembled WGS sequence"/>
</dbReference>
<name>A0ABU0LY32_9BACT</name>
<evidence type="ECO:0000313" key="3">
    <source>
        <dbReference type="Proteomes" id="UP001240643"/>
    </source>
</evidence>
<accession>A0ABU0LY32</accession>
<dbReference type="EMBL" id="JAUSWO010000001">
    <property type="protein sequence ID" value="MDQ0513595.1"/>
    <property type="molecule type" value="Genomic_DNA"/>
</dbReference>
<proteinExistence type="predicted"/>
<dbReference type="SUPFAM" id="SSF51351">
    <property type="entry name" value="Triosephosphate isomerase (TIM)"/>
    <property type="match status" value="1"/>
</dbReference>
<reference evidence="2" key="1">
    <citation type="submission" date="2023-07" db="EMBL/GenBank/DDBJ databases">
        <title>Genomic Encyclopedia of Type Strains, Phase IV (KMG-IV): sequencing the most valuable type-strain genomes for metagenomic binning, comparative biology and taxonomic classification.</title>
        <authorList>
            <person name="Goeker M."/>
        </authorList>
    </citation>
    <scope>NUCLEOTIDE SEQUENCE [LARGE SCALE GENOMIC DNA]</scope>
    <source>
        <strain evidence="2">DSM 21204</strain>
    </source>
</reference>
<sequence length="262" mass="30393">MNKIILNWKTNMQTFQIEKFLSGVDKYLPDNYIILPSYLGLFNLIKYGNKKVYLSQIGLQAVAPLAYGDYMGSASFLEAKELGMSYIMVNHYNSFEEAPKLNNYKNQNLRLKMLLEYGMKPIVILGAQITDLISEISPAHDLQLVIQTELKRLFDGIEFVNDSEVVFVYMPYFYLRNRVHLSNEVIKQHLSIVEKELIKFFGEFPVKNNCAVIYGGLIADKENYSLKEHGLFLDDGHDLDQVFYWLDFANIKKTQERANELK</sequence>
<dbReference type="InterPro" id="IPR000652">
    <property type="entry name" value="Triosephosphate_isomerase"/>
</dbReference>
<dbReference type="InterPro" id="IPR035990">
    <property type="entry name" value="TIM_sf"/>
</dbReference>
<protein>
    <submittedName>
        <fullName evidence="2">Triosephosphate isomerase</fullName>
    </submittedName>
</protein>
<dbReference type="Gene3D" id="3.20.20.70">
    <property type="entry name" value="Aldolase class I"/>
    <property type="match status" value="1"/>
</dbReference>
<dbReference type="GO" id="GO:0016853">
    <property type="term" value="F:isomerase activity"/>
    <property type="evidence" value="ECO:0007669"/>
    <property type="project" value="UniProtKB-KW"/>
</dbReference>
<dbReference type="InterPro" id="IPR013785">
    <property type="entry name" value="Aldolase_TIM"/>
</dbReference>
<comment type="caution">
    <text evidence="2">The sequence shown here is derived from an EMBL/GenBank/DDBJ whole genome shotgun (WGS) entry which is preliminary data.</text>
</comment>